<feature type="transmembrane region" description="Helical" evidence="6">
    <location>
        <begin position="171"/>
        <end position="191"/>
    </location>
</feature>
<proteinExistence type="inferred from homology"/>
<evidence type="ECO:0000256" key="2">
    <source>
        <dbReference type="ARBA" id="ARBA00022517"/>
    </source>
</evidence>
<keyword evidence="6" id="KW-0812">Transmembrane</keyword>
<dbReference type="EMBL" id="OA883449">
    <property type="protein sequence ID" value="CAD7278938.1"/>
    <property type="molecule type" value="Genomic_DNA"/>
</dbReference>
<evidence type="ECO:0000313" key="7">
    <source>
        <dbReference type="EMBL" id="CAD7278938.1"/>
    </source>
</evidence>
<gene>
    <name evidence="7" type="ORF">NMOB1V02_LOCUS6628</name>
</gene>
<keyword evidence="6" id="KW-0472">Membrane</keyword>
<dbReference type="OrthoDB" id="13807at2759"/>
<dbReference type="Pfam" id="PF04135">
    <property type="entry name" value="Nop10p"/>
    <property type="match status" value="1"/>
</dbReference>
<dbReference type="GO" id="GO:0006364">
    <property type="term" value="P:rRNA processing"/>
    <property type="evidence" value="ECO:0007669"/>
    <property type="project" value="UniProtKB-KW"/>
</dbReference>
<name>A0A7R9GFP2_9CRUS</name>
<dbReference type="PANTHER" id="PTHR13568:SF4">
    <property type="entry name" value="TRANSMEMBRANE PROTEIN 60"/>
    <property type="match status" value="1"/>
</dbReference>
<dbReference type="GO" id="GO:0030515">
    <property type="term" value="F:snoRNA binding"/>
    <property type="evidence" value="ECO:0007669"/>
    <property type="project" value="InterPro"/>
</dbReference>
<keyword evidence="6" id="KW-1133">Transmembrane helix</keyword>
<keyword evidence="3" id="KW-0698">rRNA processing</keyword>
<feature type="transmembrane region" description="Helical" evidence="6">
    <location>
        <begin position="143"/>
        <end position="165"/>
    </location>
</feature>
<dbReference type="InterPro" id="IPR019396">
    <property type="entry name" value="TM_Fragile-X-F-assoc"/>
</dbReference>
<keyword evidence="2" id="KW-0690">Ribosome biogenesis</keyword>
<accession>A0A7R9GFP2</accession>
<sequence length="208" mass="24818">MYLRYTLDAEGKRVYTMTKDQEGEPTLNAHPARFSPEDTFSEHRIRVKKRAGLLKIKIAAKNDVYVDSRMAVMHRALFVWVLILLFFIMLVLILDHRTDWNWFVVFVPMWIFDVIALEYVIFNIVMHLKNGHDRNRTPMQTKLVYLFCFLLKTAFGILLCLRLEYPEWKLHLGFVMLPLWILLIVLLTYLSKRLYLMIAHRPMGVRRS</sequence>
<comment type="similarity">
    <text evidence="1">Belongs to the NOP10 family.</text>
</comment>
<evidence type="ECO:0000256" key="3">
    <source>
        <dbReference type="ARBA" id="ARBA00022552"/>
    </source>
</evidence>
<dbReference type="EMBL" id="CAJPEX010001412">
    <property type="protein sequence ID" value="CAG0919090.1"/>
    <property type="molecule type" value="Genomic_DNA"/>
</dbReference>
<keyword evidence="4" id="KW-0687">Ribonucleoprotein</keyword>
<dbReference type="InterPro" id="IPR007264">
    <property type="entry name" value="H/ACA_rnp_Nop10"/>
</dbReference>
<dbReference type="InterPro" id="IPR036756">
    <property type="entry name" value="H/ACA_rnp_Nop10_sf"/>
</dbReference>
<evidence type="ECO:0000256" key="5">
    <source>
        <dbReference type="ARBA" id="ARBA00030185"/>
    </source>
</evidence>
<dbReference type="SUPFAM" id="SSF144210">
    <property type="entry name" value="Nop10-like SnoRNP"/>
    <property type="match status" value="1"/>
</dbReference>
<dbReference type="Pfam" id="PF10269">
    <property type="entry name" value="Tmemb_185A"/>
    <property type="match status" value="1"/>
</dbReference>
<evidence type="ECO:0000256" key="6">
    <source>
        <dbReference type="SAM" id="Phobius"/>
    </source>
</evidence>
<feature type="transmembrane region" description="Helical" evidence="6">
    <location>
        <begin position="100"/>
        <end position="122"/>
    </location>
</feature>
<feature type="transmembrane region" description="Helical" evidence="6">
    <location>
        <begin position="77"/>
        <end position="94"/>
    </location>
</feature>
<evidence type="ECO:0000256" key="4">
    <source>
        <dbReference type="ARBA" id="ARBA00023274"/>
    </source>
</evidence>
<dbReference type="Gene3D" id="2.20.28.40">
    <property type="entry name" value="H/ACA ribonucleoprotein complex, subunit Nop10"/>
    <property type="match status" value="1"/>
</dbReference>
<protein>
    <recommendedName>
        <fullName evidence="5">Nucleolar protein 10</fullName>
    </recommendedName>
</protein>
<evidence type="ECO:0000313" key="8">
    <source>
        <dbReference type="Proteomes" id="UP000678499"/>
    </source>
</evidence>
<dbReference type="Proteomes" id="UP000678499">
    <property type="component" value="Unassembled WGS sequence"/>
</dbReference>
<organism evidence="7">
    <name type="scientific">Notodromas monacha</name>
    <dbReference type="NCBI Taxonomy" id="399045"/>
    <lineage>
        <taxon>Eukaryota</taxon>
        <taxon>Metazoa</taxon>
        <taxon>Ecdysozoa</taxon>
        <taxon>Arthropoda</taxon>
        <taxon>Crustacea</taxon>
        <taxon>Oligostraca</taxon>
        <taxon>Ostracoda</taxon>
        <taxon>Podocopa</taxon>
        <taxon>Podocopida</taxon>
        <taxon>Cypridocopina</taxon>
        <taxon>Cypridoidea</taxon>
        <taxon>Cyprididae</taxon>
        <taxon>Notodromas</taxon>
    </lineage>
</organism>
<reference evidence="7" key="1">
    <citation type="submission" date="2020-11" db="EMBL/GenBank/DDBJ databases">
        <authorList>
            <person name="Tran Van P."/>
        </authorList>
    </citation>
    <scope>NUCLEOTIDE SEQUENCE</scope>
</reference>
<dbReference type="PANTHER" id="PTHR13568">
    <property type="entry name" value="FAM11A, B PROTEIN"/>
    <property type="match status" value="1"/>
</dbReference>
<dbReference type="GO" id="GO:0001522">
    <property type="term" value="P:pseudouridine synthesis"/>
    <property type="evidence" value="ECO:0007669"/>
    <property type="project" value="InterPro"/>
</dbReference>
<dbReference type="GO" id="GO:1990904">
    <property type="term" value="C:ribonucleoprotein complex"/>
    <property type="evidence" value="ECO:0007669"/>
    <property type="project" value="UniProtKB-KW"/>
</dbReference>
<dbReference type="AlphaFoldDB" id="A0A7R9GFP2"/>
<keyword evidence="8" id="KW-1185">Reference proteome</keyword>
<evidence type="ECO:0000256" key="1">
    <source>
        <dbReference type="ARBA" id="ARBA00009462"/>
    </source>
</evidence>